<dbReference type="Gene3D" id="3.80.10.10">
    <property type="entry name" value="Ribonuclease Inhibitor"/>
    <property type="match status" value="1"/>
</dbReference>
<accession>A0ABR1MU46</accession>
<name>A0ABR1MU46_9PEZI</name>
<keyword evidence="3" id="KW-1185">Reference proteome</keyword>
<gene>
    <name evidence="2" type="ORF">JOL62DRAFT_616147</name>
</gene>
<feature type="region of interest" description="Disordered" evidence="1">
    <location>
        <begin position="1"/>
        <end position="103"/>
    </location>
</feature>
<feature type="compositionally biased region" description="Basic and acidic residues" evidence="1">
    <location>
        <begin position="73"/>
        <end position="82"/>
    </location>
</feature>
<proteinExistence type="predicted"/>
<dbReference type="Proteomes" id="UP001367316">
    <property type="component" value="Unassembled WGS sequence"/>
</dbReference>
<evidence type="ECO:0000256" key="1">
    <source>
        <dbReference type="SAM" id="MobiDB-lite"/>
    </source>
</evidence>
<feature type="compositionally biased region" description="Basic and acidic residues" evidence="1">
    <location>
        <begin position="41"/>
        <end position="54"/>
    </location>
</feature>
<sequence length="754" mass="82990">MSNSNEALENHGNKHSDQLVPTQEVVVRRLHDHPAFSSGPCHRDPTSHSKHDSQRANAVLPISDSHLAQKSRSSRDELRQDPADPGAGARNLSTPAAMSTSKQQKINLDALHAPQMPIAYTSPVPAYHHRNLPLNLLALILSHVDEIDDLARITRTSRLLYYMALPRLYEKVTLRSYNELRYKENGRPEGFGSGSPFTMGLNGLVTKNTARYVRSFRLVGEWRESDIEDFAKGRVPDNSMMLNIAVRAAMDRMDKMEHFGWELNTKPLSTVYQGVMACPTLTSLTLKFPNTRIPRPTVVIPPLPNLREFKALDIDPLCYPDDISLMLMHAKDLEALTMHFSPRMRDEGEESTNLNTYFGRCVAAKATLHLKKFALVNLYTRADSLDMESIISVETLEHMVFINCQTDEAMTVFVDDTWRLFTPKHVPKNLKSMRGDSIDRTSLSMLGRMKKIETLITVSTRRRQQLQRSPSTTSNSAAFSPANGIGNQSHVYTSNGPHEFKISNPTASPRTPEINPPTGSTTAPSPRVGRENAALAADYLASITRDVGGTLRHLLLSDQWLLTTSSLASLLRACPNLEQLGVAMEDKNPGAVRGSLHHVPKLFALRLLMQGPSNVPGMDALDAAAGVLGERILSLELRRKEWDGVRWLGIADTVFECGGLTTVQNANASPFALNGGSGASSSPENSPGMRGTQGANGVGKGSTGRPGRQGRGNLRNGGGHADEERDKDVRRVVKRVDPSAVKDIEIWAMDSSDV</sequence>
<feature type="compositionally biased region" description="Polar residues" evidence="1">
    <location>
        <begin position="91"/>
        <end position="103"/>
    </location>
</feature>
<feature type="compositionally biased region" description="Polar residues" evidence="1">
    <location>
        <begin position="466"/>
        <end position="478"/>
    </location>
</feature>
<evidence type="ECO:0000313" key="3">
    <source>
        <dbReference type="Proteomes" id="UP001367316"/>
    </source>
</evidence>
<reference evidence="2 3" key="1">
    <citation type="submission" date="2024-04" db="EMBL/GenBank/DDBJ databases">
        <title>Phyllosticta paracitricarpa is synonymous to the EU quarantine fungus P. citricarpa based on phylogenomic analyses.</title>
        <authorList>
            <consortium name="Lawrence Berkeley National Laboratory"/>
            <person name="Van ingen-buijs V.A."/>
            <person name="Van westerhoven A.C."/>
            <person name="Haridas S."/>
            <person name="Skiadas P."/>
            <person name="Martin F."/>
            <person name="Groenewald J.Z."/>
            <person name="Crous P.W."/>
            <person name="Seidl M.F."/>
        </authorList>
    </citation>
    <scope>NUCLEOTIDE SEQUENCE [LARGE SCALE GENOMIC DNA]</scope>
    <source>
        <strain evidence="2 3">CBS 141358</strain>
    </source>
</reference>
<dbReference type="EMBL" id="JBBPBF010000048">
    <property type="protein sequence ID" value="KAK7606469.1"/>
    <property type="molecule type" value="Genomic_DNA"/>
</dbReference>
<evidence type="ECO:0008006" key="4">
    <source>
        <dbReference type="Google" id="ProtNLM"/>
    </source>
</evidence>
<feature type="compositionally biased region" description="Polar residues" evidence="1">
    <location>
        <begin position="485"/>
        <end position="496"/>
    </location>
</feature>
<organism evidence="2 3">
    <name type="scientific">Phyllosticta paracitricarpa</name>
    <dbReference type="NCBI Taxonomy" id="2016321"/>
    <lineage>
        <taxon>Eukaryota</taxon>
        <taxon>Fungi</taxon>
        <taxon>Dikarya</taxon>
        <taxon>Ascomycota</taxon>
        <taxon>Pezizomycotina</taxon>
        <taxon>Dothideomycetes</taxon>
        <taxon>Dothideomycetes incertae sedis</taxon>
        <taxon>Botryosphaeriales</taxon>
        <taxon>Phyllostictaceae</taxon>
        <taxon>Phyllosticta</taxon>
    </lineage>
</organism>
<feature type="compositionally biased region" description="Basic and acidic residues" evidence="1">
    <location>
        <begin position="8"/>
        <end position="17"/>
    </location>
</feature>
<protein>
    <recommendedName>
        <fullName evidence="4">F-box domain-containing protein</fullName>
    </recommendedName>
</protein>
<feature type="region of interest" description="Disordered" evidence="1">
    <location>
        <begin position="460"/>
        <end position="527"/>
    </location>
</feature>
<feature type="compositionally biased region" description="Gly residues" evidence="1">
    <location>
        <begin position="694"/>
        <end position="719"/>
    </location>
</feature>
<feature type="region of interest" description="Disordered" evidence="1">
    <location>
        <begin position="674"/>
        <end position="735"/>
    </location>
</feature>
<dbReference type="InterPro" id="IPR032675">
    <property type="entry name" value="LRR_dom_sf"/>
</dbReference>
<evidence type="ECO:0000313" key="2">
    <source>
        <dbReference type="EMBL" id="KAK7606469.1"/>
    </source>
</evidence>
<feature type="compositionally biased region" description="Basic and acidic residues" evidence="1">
    <location>
        <begin position="720"/>
        <end position="735"/>
    </location>
</feature>
<comment type="caution">
    <text evidence="2">The sequence shown here is derived from an EMBL/GenBank/DDBJ whole genome shotgun (WGS) entry which is preliminary data.</text>
</comment>